<comment type="subcellular location">
    <subcellularLocation>
        <location evidence="10">Cell inner membrane</location>
    </subcellularLocation>
    <subcellularLocation>
        <location evidence="2">Cell membrane</location>
        <topology evidence="2">Single-pass membrane protein</topology>
    </subcellularLocation>
</comment>
<dbReference type="GO" id="GO:0009425">
    <property type="term" value="C:bacterial-type flagellum basal body"/>
    <property type="evidence" value="ECO:0007669"/>
    <property type="project" value="InterPro"/>
</dbReference>
<keyword evidence="12" id="KW-0969">Cilium</keyword>
<evidence type="ECO:0000256" key="4">
    <source>
        <dbReference type="ARBA" id="ARBA00022475"/>
    </source>
</evidence>
<keyword evidence="9 10" id="KW-0472">Membrane</keyword>
<comment type="function">
    <text evidence="1 10">Controls the rotational direction of flagella during chemotaxis.</text>
</comment>
<feature type="region of interest" description="Disordered" evidence="11">
    <location>
        <begin position="41"/>
        <end position="74"/>
    </location>
</feature>
<comment type="similarity">
    <text evidence="3 10">Belongs to the FliL family.</text>
</comment>
<feature type="compositionally biased region" description="Basic and acidic residues" evidence="11">
    <location>
        <begin position="41"/>
        <end position="61"/>
    </location>
</feature>
<name>A0A9X3B5J3_9HYPH</name>
<evidence type="ECO:0000256" key="8">
    <source>
        <dbReference type="ARBA" id="ARBA00022989"/>
    </source>
</evidence>
<dbReference type="AlphaFoldDB" id="A0A9X3B5J3"/>
<evidence type="ECO:0000256" key="1">
    <source>
        <dbReference type="ARBA" id="ARBA00002254"/>
    </source>
</evidence>
<dbReference type="InterPro" id="IPR005503">
    <property type="entry name" value="FliL"/>
</dbReference>
<keyword evidence="12" id="KW-0282">Flagellum</keyword>
<keyword evidence="6 10" id="KW-0812">Transmembrane</keyword>
<reference evidence="12" key="1">
    <citation type="submission" date="2022-08" db="EMBL/GenBank/DDBJ databases">
        <title>Chelativorans sichuanense sp. nov., a paraffin oil-degrading bacterium isolated from a mixture of oil-based drill cuttings and paddy soil.</title>
        <authorList>
            <person name="Yu J."/>
            <person name="Liu H."/>
            <person name="Chen Q."/>
        </authorList>
    </citation>
    <scope>NUCLEOTIDE SEQUENCE</scope>
    <source>
        <strain evidence="12">SCAU 2101</strain>
    </source>
</reference>
<keyword evidence="7 10" id="KW-0283">Flagellar rotation</keyword>
<evidence type="ECO:0000256" key="11">
    <source>
        <dbReference type="SAM" id="MobiDB-lite"/>
    </source>
</evidence>
<comment type="caution">
    <text evidence="12">The sequence shown here is derived from an EMBL/GenBank/DDBJ whole genome shotgun (WGS) entry which is preliminary data.</text>
</comment>
<protein>
    <recommendedName>
        <fullName evidence="10">Flagellar protein FliL</fullName>
    </recommendedName>
</protein>
<gene>
    <name evidence="12" type="ORF">NYR54_03015</name>
</gene>
<dbReference type="GO" id="GO:0006935">
    <property type="term" value="P:chemotaxis"/>
    <property type="evidence" value="ECO:0007669"/>
    <property type="project" value="UniProtKB-KW"/>
</dbReference>
<dbReference type="EMBL" id="JAODNV010000004">
    <property type="protein sequence ID" value="MCT8989273.1"/>
    <property type="molecule type" value="Genomic_DNA"/>
</dbReference>
<dbReference type="GO" id="GO:0005886">
    <property type="term" value="C:plasma membrane"/>
    <property type="evidence" value="ECO:0007669"/>
    <property type="project" value="UniProtKB-SubCell"/>
</dbReference>
<evidence type="ECO:0000256" key="7">
    <source>
        <dbReference type="ARBA" id="ARBA00022779"/>
    </source>
</evidence>
<evidence type="ECO:0000256" key="9">
    <source>
        <dbReference type="ARBA" id="ARBA00023136"/>
    </source>
</evidence>
<proteinExistence type="inferred from homology"/>
<keyword evidence="8 10" id="KW-1133">Transmembrane helix</keyword>
<accession>A0A9X3B5J3</accession>
<evidence type="ECO:0000256" key="2">
    <source>
        <dbReference type="ARBA" id="ARBA00004162"/>
    </source>
</evidence>
<keyword evidence="13" id="KW-1185">Reference proteome</keyword>
<dbReference type="GO" id="GO:0071973">
    <property type="term" value="P:bacterial-type flagellum-dependent cell motility"/>
    <property type="evidence" value="ECO:0007669"/>
    <property type="project" value="InterPro"/>
</dbReference>
<dbReference type="Proteomes" id="UP001149009">
    <property type="component" value="Unassembled WGS sequence"/>
</dbReference>
<keyword evidence="10" id="KW-0997">Cell inner membrane</keyword>
<dbReference type="Pfam" id="PF03748">
    <property type="entry name" value="FliL"/>
    <property type="match status" value="1"/>
</dbReference>
<feature type="transmembrane region" description="Helical" evidence="10">
    <location>
        <begin position="15"/>
        <end position="36"/>
    </location>
</feature>
<organism evidence="12 13">
    <name type="scientific">Chelativorans petroleitrophicus</name>
    <dbReference type="NCBI Taxonomy" id="2975484"/>
    <lineage>
        <taxon>Bacteria</taxon>
        <taxon>Pseudomonadati</taxon>
        <taxon>Pseudomonadota</taxon>
        <taxon>Alphaproteobacteria</taxon>
        <taxon>Hyphomicrobiales</taxon>
        <taxon>Phyllobacteriaceae</taxon>
        <taxon>Chelativorans</taxon>
    </lineage>
</organism>
<keyword evidence="4" id="KW-1003">Cell membrane</keyword>
<evidence type="ECO:0000313" key="13">
    <source>
        <dbReference type="Proteomes" id="UP001149009"/>
    </source>
</evidence>
<evidence type="ECO:0000313" key="12">
    <source>
        <dbReference type="EMBL" id="MCT8989273.1"/>
    </source>
</evidence>
<evidence type="ECO:0000256" key="5">
    <source>
        <dbReference type="ARBA" id="ARBA00022500"/>
    </source>
</evidence>
<sequence length="166" mass="18261">MALVEQEEKKKGPSLIAQAAAFLAVTALAIGMGWFAGSRLEAERPADPEPRSFRPESRQAEETASADEAEQPDSSVLALDAITTNLADPTDVWVRVELVAVFDGPADPALARAVHQDLFAYLRALKLKQIESASGFQHLKEDLRERARIRSDGRVTDILIQTFIYE</sequence>
<evidence type="ECO:0000256" key="3">
    <source>
        <dbReference type="ARBA" id="ARBA00008281"/>
    </source>
</evidence>
<dbReference type="RefSeq" id="WP_261513978.1">
    <property type="nucleotide sequence ID" value="NZ_JAODNV010000004.1"/>
</dbReference>
<evidence type="ECO:0000256" key="6">
    <source>
        <dbReference type="ARBA" id="ARBA00022692"/>
    </source>
</evidence>
<evidence type="ECO:0000256" key="10">
    <source>
        <dbReference type="RuleBase" id="RU364125"/>
    </source>
</evidence>
<keyword evidence="5 10" id="KW-0145">Chemotaxis</keyword>
<keyword evidence="12" id="KW-0966">Cell projection</keyword>